<reference evidence="2" key="1">
    <citation type="submission" date="2011-01" db="EMBL/GenBank/DDBJ databases">
        <title>Complete sequence of chromosome of Thermovibrio ammonificans HB-1.</title>
        <authorList>
            <consortium name="US DOE Joint Genome Institute"/>
            <person name="Lucas S."/>
            <person name="Copeland A."/>
            <person name="Lapidus A."/>
            <person name="Cheng J.-F."/>
            <person name="Goodwin L."/>
            <person name="Pitluck S."/>
            <person name="Davenport K."/>
            <person name="Detter J.C."/>
            <person name="Han C."/>
            <person name="Tapia R."/>
            <person name="Land M."/>
            <person name="Hauser L."/>
            <person name="Kyrpides N."/>
            <person name="Ivanova N."/>
            <person name="Ovchinnikova G."/>
            <person name="Vetriani C."/>
            <person name="Woyke T."/>
        </authorList>
    </citation>
    <scope>NUCLEOTIDE SEQUENCE [LARGE SCALE GENOMIC DNA]</scope>
    <source>
        <strain evidence="2">HB-1</strain>
    </source>
</reference>
<dbReference type="RefSeq" id="WP_013537803.1">
    <property type="nucleotide sequence ID" value="NC_014926.1"/>
</dbReference>
<dbReference type="GO" id="GO:0071555">
    <property type="term" value="P:cell wall organization"/>
    <property type="evidence" value="ECO:0007669"/>
    <property type="project" value="TreeGrafter"/>
</dbReference>
<dbReference type="GO" id="GO:0005886">
    <property type="term" value="C:plasma membrane"/>
    <property type="evidence" value="ECO:0007669"/>
    <property type="project" value="TreeGrafter"/>
</dbReference>
<dbReference type="GO" id="GO:0008658">
    <property type="term" value="F:penicillin binding"/>
    <property type="evidence" value="ECO:0007669"/>
    <property type="project" value="InterPro"/>
</dbReference>
<evidence type="ECO:0000313" key="3">
    <source>
        <dbReference type="Proteomes" id="UP000006362"/>
    </source>
</evidence>
<dbReference type="Gene3D" id="3.40.710.10">
    <property type="entry name" value="DD-peptidase/beta-lactamase superfamily"/>
    <property type="match status" value="1"/>
</dbReference>
<dbReference type="InterPro" id="IPR001460">
    <property type="entry name" value="PCN-bd_Tpept"/>
</dbReference>
<dbReference type="OrthoDB" id="9804124at2"/>
<dbReference type="EMBL" id="CP002444">
    <property type="protein sequence ID" value="ADU97017.1"/>
    <property type="molecule type" value="Genomic_DNA"/>
</dbReference>
<name>E8T2C2_THEA1</name>
<dbReference type="AlphaFoldDB" id="E8T2C2"/>
<proteinExistence type="predicted"/>
<keyword evidence="3" id="KW-1185">Reference proteome</keyword>
<dbReference type="STRING" id="648996.Theam_1050"/>
<organism evidence="2 3">
    <name type="scientific">Thermovibrio ammonificans (strain DSM 15698 / JCM 12110 / HB-1)</name>
    <dbReference type="NCBI Taxonomy" id="648996"/>
    <lineage>
        <taxon>Bacteria</taxon>
        <taxon>Pseudomonadati</taxon>
        <taxon>Aquificota</taxon>
        <taxon>Aquificia</taxon>
        <taxon>Desulfurobacteriales</taxon>
        <taxon>Desulfurobacteriaceae</taxon>
        <taxon>Thermovibrio</taxon>
    </lineage>
</organism>
<dbReference type="eggNOG" id="COG0768">
    <property type="taxonomic scope" value="Bacteria"/>
</dbReference>
<gene>
    <name evidence="2" type="ordered locus">Theam_1050</name>
</gene>
<dbReference type="PANTHER" id="PTHR30627:SF2">
    <property type="entry name" value="PEPTIDOGLYCAN D,D-TRANSPEPTIDASE MRDA"/>
    <property type="match status" value="1"/>
</dbReference>
<dbReference type="HOGENOM" id="CLU_670361_0_0_0"/>
<evidence type="ECO:0000313" key="2">
    <source>
        <dbReference type="EMBL" id="ADU97017.1"/>
    </source>
</evidence>
<dbReference type="GO" id="GO:0071972">
    <property type="term" value="F:peptidoglycan L,D-transpeptidase activity"/>
    <property type="evidence" value="ECO:0007669"/>
    <property type="project" value="TreeGrafter"/>
</dbReference>
<feature type="domain" description="Penicillin-binding protein transpeptidase" evidence="1">
    <location>
        <begin position="104"/>
        <end position="378"/>
    </location>
</feature>
<dbReference type="PANTHER" id="PTHR30627">
    <property type="entry name" value="PEPTIDOGLYCAN D,D-TRANSPEPTIDASE"/>
    <property type="match status" value="1"/>
</dbReference>
<dbReference type="InterPro" id="IPR050515">
    <property type="entry name" value="Beta-lactam/transpept"/>
</dbReference>
<dbReference type="SUPFAM" id="SSF56601">
    <property type="entry name" value="beta-lactamase/transpeptidase-like"/>
    <property type="match status" value="1"/>
</dbReference>
<dbReference type="Proteomes" id="UP000006362">
    <property type="component" value="Chromosome"/>
</dbReference>
<dbReference type="KEGG" id="tam:Theam_1050"/>
<accession>E8T2C2</accession>
<protein>
    <submittedName>
        <fullName evidence="2">Penicillin-binding protein transpeptidase</fullName>
    </submittedName>
</protein>
<dbReference type="Pfam" id="PF00905">
    <property type="entry name" value="Transpeptidase"/>
    <property type="match status" value="1"/>
</dbReference>
<evidence type="ECO:0000259" key="1">
    <source>
        <dbReference type="Pfam" id="PF00905"/>
    </source>
</evidence>
<dbReference type="InterPro" id="IPR012338">
    <property type="entry name" value="Beta-lactam/transpept-like"/>
</dbReference>
<sequence length="416" mass="46654">MSRKFILILLTLTVFAFGISLITTGTETKPEAPTKPVKSRQKEPSFVKELLSDFSMQYRLFKKATLENGRYTYNNGRYTVVFTVDPQFQQKVEAEFKRFKVKYGAFVAEEPYTGKIVAVVSSLEYPDMAMKRSYPTASTFKIVTAAAALDSGLATPKTELVCGGVGDSCSPSVWLNSPFKVKREFAQSFATSANPFFGNLGRLIGKEKLLKYARLFGFNSKLYNFPWGIYREPLDGYELALMAAGLGDTTTSPFHQAVIAQTILNNGVMLKPTFIEKIIDNKTGKVVYTFKPEVIRRVVKPETAKEIERMMELTVKLGTVSRRRYFLQLRRRYPDAVIGGKTGTLTEKSYPEGRCEWFTGFLKVGDRTIALSSVAVNNWLYYISGYEIAAVAAMDFAKLYQNYAKLEGEPCASSAK</sequence>